<dbReference type="Pfam" id="PF14270">
    <property type="entry name" value="DUF4358"/>
    <property type="match status" value="1"/>
</dbReference>
<gene>
    <name evidence="1" type="ORF">IAC43_08690</name>
</gene>
<accession>A0A9D1H8L2</accession>
<proteinExistence type="predicted"/>
<protein>
    <submittedName>
        <fullName evidence="1">DUF4358 domain-containing protein</fullName>
    </submittedName>
</protein>
<evidence type="ECO:0000313" key="2">
    <source>
        <dbReference type="Proteomes" id="UP000824160"/>
    </source>
</evidence>
<organism evidence="1 2">
    <name type="scientific">Candidatus Faecivivens stercoripullorum</name>
    <dbReference type="NCBI Taxonomy" id="2840805"/>
    <lineage>
        <taxon>Bacteria</taxon>
        <taxon>Bacillati</taxon>
        <taxon>Bacillota</taxon>
        <taxon>Clostridia</taxon>
        <taxon>Eubacteriales</taxon>
        <taxon>Oscillospiraceae</taxon>
        <taxon>Oscillospiraceae incertae sedis</taxon>
        <taxon>Candidatus Faecivivens</taxon>
    </lineage>
</organism>
<name>A0A9D1H8L2_9FIRM</name>
<comment type="caution">
    <text evidence="1">The sequence shown here is derived from an EMBL/GenBank/DDBJ whole genome shotgun (WGS) entry which is preliminary data.</text>
</comment>
<evidence type="ECO:0000313" key="1">
    <source>
        <dbReference type="EMBL" id="HIT95251.1"/>
    </source>
</evidence>
<sequence>MKKVMLAAMMAAMLLTSCNEQPKDVDISALASQIVGEVSFDDSLSEIDDDMISMLYSIDGYTDAVLYKGSGATAEEVAIFKMETTDDAKEALEEAQAHIQSQIESYESYIPEEVSRLEDAIVRQDGCYVS</sequence>
<feature type="non-terminal residue" evidence="1">
    <location>
        <position position="130"/>
    </location>
</feature>
<reference evidence="1" key="2">
    <citation type="journal article" date="2021" name="PeerJ">
        <title>Extensive microbial diversity within the chicken gut microbiome revealed by metagenomics and culture.</title>
        <authorList>
            <person name="Gilroy R."/>
            <person name="Ravi A."/>
            <person name="Getino M."/>
            <person name="Pursley I."/>
            <person name="Horton D.L."/>
            <person name="Alikhan N.F."/>
            <person name="Baker D."/>
            <person name="Gharbi K."/>
            <person name="Hall N."/>
            <person name="Watson M."/>
            <person name="Adriaenssens E.M."/>
            <person name="Foster-Nyarko E."/>
            <person name="Jarju S."/>
            <person name="Secka A."/>
            <person name="Antonio M."/>
            <person name="Oren A."/>
            <person name="Chaudhuri R.R."/>
            <person name="La Ragione R."/>
            <person name="Hildebrand F."/>
            <person name="Pallen M.J."/>
        </authorList>
    </citation>
    <scope>NUCLEOTIDE SEQUENCE</scope>
    <source>
        <strain evidence="1">ChiBcec7-5410</strain>
    </source>
</reference>
<dbReference type="InterPro" id="IPR025648">
    <property type="entry name" value="DUF4358"/>
</dbReference>
<reference evidence="1" key="1">
    <citation type="submission" date="2020-10" db="EMBL/GenBank/DDBJ databases">
        <authorList>
            <person name="Gilroy R."/>
        </authorList>
    </citation>
    <scope>NUCLEOTIDE SEQUENCE</scope>
    <source>
        <strain evidence="1">ChiBcec7-5410</strain>
    </source>
</reference>
<dbReference type="Proteomes" id="UP000824160">
    <property type="component" value="Unassembled WGS sequence"/>
</dbReference>
<dbReference type="EMBL" id="DVLW01000238">
    <property type="protein sequence ID" value="HIT95251.1"/>
    <property type="molecule type" value="Genomic_DNA"/>
</dbReference>
<dbReference type="PROSITE" id="PS51257">
    <property type="entry name" value="PROKAR_LIPOPROTEIN"/>
    <property type="match status" value="1"/>
</dbReference>
<dbReference type="AlphaFoldDB" id="A0A9D1H8L2"/>